<dbReference type="EMBL" id="JBFXLU010000300">
    <property type="protein sequence ID" value="KAL2830677.1"/>
    <property type="molecule type" value="Genomic_DNA"/>
</dbReference>
<dbReference type="Gene3D" id="2.70.98.10">
    <property type="match status" value="1"/>
</dbReference>
<dbReference type="InterPro" id="IPR011013">
    <property type="entry name" value="Gal_mutarotase_sf_dom"/>
</dbReference>
<proteinExistence type="predicted"/>
<protein>
    <submittedName>
        <fullName evidence="1">Galactose mutarotase-like domain-containing protein</fullName>
    </submittedName>
</protein>
<reference evidence="1 2" key="1">
    <citation type="submission" date="2024-07" db="EMBL/GenBank/DDBJ databases">
        <title>Section-level genome sequencing and comparative genomics of Aspergillus sections Usti and Cavernicolus.</title>
        <authorList>
            <consortium name="Lawrence Berkeley National Laboratory"/>
            <person name="Nybo J.L."/>
            <person name="Vesth T.C."/>
            <person name="Theobald S."/>
            <person name="Frisvad J.C."/>
            <person name="Larsen T.O."/>
            <person name="Kjaerboelling I."/>
            <person name="Rothschild-Mancinelli K."/>
            <person name="Lyhne E.K."/>
            <person name="Kogle M.E."/>
            <person name="Barry K."/>
            <person name="Clum A."/>
            <person name="Na H."/>
            <person name="Ledsgaard L."/>
            <person name="Lin J."/>
            <person name="Lipzen A."/>
            <person name="Kuo A."/>
            <person name="Riley R."/>
            <person name="Mondo S."/>
            <person name="Labutti K."/>
            <person name="Haridas S."/>
            <person name="Pangalinan J."/>
            <person name="Salamov A.A."/>
            <person name="Simmons B.A."/>
            <person name="Magnuson J.K."/>
            <person name="Chen J."/>
            <person name="Drula E."/>
            <person name="Henrissat B."/>
            <person name="Wiebenga A."/>
            <person name="Lubbers R.J."/>
            <person name="Gomes A.C."/>
            <person name="Makela M.R."/>
            <person name="Stajich J."/>
            <person name="Grigoriev I.V."/>
            <person name="Mortensen U.H."/>
            <person name="De Vries R.P."/>
            <person name="Baker S.E."/>
            <person name="Andersen M.R."/>
        </authorList>
    </citation>
    <scope>NUCLEOTIDE SEQUENCE [LARGE SCALE GENOMIC DNA]</scope>
    <source>
        <strain evidence="1 2">CBS 123904</strain>
    </source>
</reference>
<dbReference type="PANTHER" id="PTHR11122">
    <property type="entry name" value="APOSPORY-ASSOCIATED PROTEIN C-RELATED"/>
    <property type="match status" value="1"/>
</dbReference>
<gene>
    <name evidence="1" type="ORF">BJY01DRAFT_254557</name>
</gene>
<accession>A0ABR4ISD1</accession>
<name>A0ABR4ISD1_9EURO</name>
<dbReference type="InterPro" id="IPR014718">
    <property type="entry name" value="GH-type_carb-bd"/>
</dbReference>
<sequence length="324" mass="35931">MKRSHEVGDLIHLGHCSGSSATISRLGATVLSLQTPRNGEMLWLGPDWSHGGIPIIFPTFGNADDRRIMGMGNQRDMLRHMESVPHHGFAKDCLWDLVTTHEPGDHFNWPGIEDIGGNSCRGSCPSQALLRLTPLNVPVDSGGSWLRESGEWEILYRITLRNNGLILDLCIKNNNTVDHAFGDLRAKILFHNYFRVSSPGNINIHGLHGSHSRPQPDAVSSLYSHDALRFKAGEFVDQVWRLKSEDAMNVIIEDDENKIAAGIRIMTSNLPDLVLWAPRILEAIAHSPLEPGVCFTCVERGSVVEPFTIPTGGRVFLRQVLTDL</sequence>
<evidence type="ECO:0000313" key="2">
    <source>
        <dbReference type="Proteomes" id="UP001610446"/>
    </source>
</evidence>
<dbReference type="Proteomes" id="UP001610446">
    <property type="component" value="Unassembled WGS sequence"/>
</dbReference>
<dbReference type="PANTHER" id="PTHR11122:SF13">
    <property type="entry name" value="GLUCOSE-6-PHOSPHATE 1-EPIMERASE"/>
    <property type="match status" value="1"/>
</dbReference>
<evidence type="ECO:0000313" key="1">
    <source>
        <dbReference type="EMBL" id="KAL2830677.1"/>
    </source>
</evidence>
<comment type="caution">
    <text evidence="1">The sequence shown here is derived from an EMBL/GenBank/DDBJ whole genome shotgun (WGS) entry which is preliminary data.</text>
</comment>
<organism evidence="1 2">
    <name type="scientific">Aspergillus pseudoustus</name>
    <dbReference type="NCBI Taxonomy" id="1810923"/>
    <lineage>
        <taxon>Eukaryota</taxon>
        <taxon>Fungi</taxon>
        <taxon>Dikarya</taxon>
        <taxon>Ascomycota</taxon>
        <taxon>Pezizomycotina</taxon>
        <taxon>Eurotiomycetes</taxon>
        <taxon>Eurotiomycetidae</taxon>
        <taxon>Eurotiales</taxon>
        <taxon>Aspergillaceae</taxon>
        <taxon>Aspergillus</taxon>
        <taxon>Aspergillus subgen. Nidulantes</taxon>
    </lineage>
</organism>
<keyword evidence="2" id="KW-1185">Reference proteome</keyword>
<dbReference type="SUPFAM" id="SSF74650">
    <property type="entry name" value="Galactose mutarotase-like"/>
    <property type="match status" value="1"/>
</dbReference>